<keyword evidence="5" id="KW-1185">Reference proteome</keyword>
<evidence type="ECO:0008006" key="6">
    <source>
        <dbReference type="Google" id="ProtNLM"/>
    </source>
</evidence>
<dbReference type="RefSeq" id="WP_346117022.1">
    <property type="nucleotide sequence ID" value="NZ_BAABGU010000005.1"/>
</dbReference>
<name>A0ABP8SCK8_9ACTN</name>
<evidence type="ECO:0000256" key="1">
    <source>
        <dbReference type="SAM" id="MobiDB-lite"/>
    </source>
</evidence>
<feature type="signal peptide" evidence="3">
    <location>
        <begin position="1"/>
        <end position="29"/>
    </location>
</feature>
<keyword evidence="3" id="KW-0732">Signal</keyword>
<organism evidence="4 5">
    <name type="scientific">Micromonospora coerulea</name>
    <dbReference type="NCBI Taxonomy" id="47856"/>
    <lineage>
        <taxon>Bacteria</taxon>
        <taxon>Bacillati</taxon>
        <taxon>Actinomycetota</taxon>
        <taxon>Actinomycetes</taxon>
        <taxon>Micromonosporales</taxon>
        <taxon>Micromonosporaceae</taxon>
        <taxon>Micromonospora</taxon>
    </lineage>
</organism>
<accession>A0ABP8SCK8</accession>
<feature type="compositionally biased region" description="Gly residues" evidence="1">
    <location>
        <begin position="244"/>
        <end position="253"/>
    </location>
</feature>
<feature type="compositionally biased region" description="Low complexity" evidence="1">
    <location>
        <begin position="207"/>
        <end position="243"/>
    </location>
</feature>
<dbReference type="EMBL" id="BAABGU010000005">
    <property type="protein sequence ID" value="GAA4565175.1"/>
    <property type="molecule type" value="Genomic_DNA"/>
</dbReference>
<protein>
    <recommendedName>
        <fullName evidence="6">LPXTG-motif cell wall anchor domain-containing protein</fullName>
    </recommendedName>
</protein>
<sequence>MTARLSARLALGAAILAAGVAALPAPALAAPDPAKLAAVTEQDPATGRNIKYPVKRGEVVPASLGVTNLGDAPVKGLVVQVRAVDDLDLLPKYDNCWYGKDSNVDIAWCEFDDELAVGATLATTGDLIVTSTDAQADKVVVVIFRWASKEWADGLGGVQKLAENEQGTDPVRGTGSTLTLAPRELPLPAKPNPINFVYASLVTPPAASPTASPSTSTSPSASISPSASASPTGPLPSASPAAPGAGGGDGGLPVTGSNTATVAGVGAVLLLLGGVGYLVARRRRTRFVA</sequence>
<evidence type="ECO:0000256" key="3">
    <source>
        <dbReference type="SAM" id="SignalP"/>
    </source>
</evidence>
<keyword evidence="2" id="KW-1133">Transmembrane helix</keyword>
<keyword evidence="2" id="KW-0812">Transmembrane</keyword>
<dbReference type="Proteomes" id="UP001500307">
    <property type="component" value="Unassembled WGS sequence"/>
</dbReference>
<evidence type="ECO:0000256" key="2">
    <source>
        <dbReference type="SAM" id="Phobius"/>
    </source>
</evidence>
<evidence type="ECO:0000313" key="5">
    <source>
        <dbReference type="Proteomes" id="UP001500307"/>
    </source>
</evidence>
<feature type="chain" id="PRO_5047044121" description="LPXTG-motif cell wall anchor domain-containing protein" evidence="3">
    <location>
        <begin position="30"/>
        <end position="289"/>
    </location>
</feature>
<feature type="transmembrane region" description="Helical" evidence="2">
    <location>
        <begin position="262"/>
        <end position="280"/>
    </location>
</feature>
<gene>
    <name evidence="4" type="ORF">GCM10023176_12610</name>
</gene>
<comment type="caution">
    <text evidence="4">The sequence shown here is derived from an EMBL/GenBank/DDBJ whole genome shotgun (WGS) entry which is preliminary data.</text>
</comment>
<evidence type="ECO:0000313" key="4">
    <source>
        <dbReference type="EMBL" id="GAA4565175.1"/>
    </source>
</evidence>
<keyword evidence="2" id="KW-0472">Membrane</keyword>
<feature type="region of interest" description="Disordered" evidence="1">
    <location>
        <begin position="207"/>
        <end position="253"/>
    </location>
</feature>
<dbReference type="NCBIfam" id="TIGR01167">
    <property type="entry name" value="LPXTG_anchor"/>
    <property type="match status" value="1"/>
</dbReference>
<reference evidence="5" key="1">
    <citation type="journal article" date="2019" name="Int. J. Syst. Evol. Microbiol.">
        <title>The Global Catalogue of Microorganisms (GCM) 10K type strain sequencing project: providing services to taxonomists for standard genome sequencing and annotation.</title>
        <authorList>
            <consortium name="The Broad Institute Genomics Platform"/>
            <consortium name="The Broad Institute Genome Sequencing Center for Infectious Disease"/>
            <person name="Wu L."/>
            <person name="Ma J."/>
        </authorList>
    </citation>
    <scope>NUCLEOTIDE SEQUENCE [LARGE SCALE GENOMIC DNA]</scope>
    <source>
        <strain evidence="5">JCM 3175</strain>
    </source>
</reference>
<proteinExistence type="predicted"/>